<evidence type="ECO:0000256" key="1">
    <source>
        <dbReference type="ARBA" id="ARBA00004651"/>
    </source>
</evidence>
<dbReference type="AlphaFoldDB" id="A0A5N8VCH0"/>
<name>A0A5N8VCH0_9ACTN</name>
<feature type="compositionally biased region" description="Pro residues" evidence="7">
    <location>
        <begin position="145"/>
        <end position="155"/>
    </location>
</feature>
<dbReference type="SUPFAM" id="SSF103481">
    <property type="entry name" value="Multidrug resistance efflux transporter EmrE"/>
    <property type="match status" value="1"/>
</dbReference>
<keyword evidence="6 8" id="KW-0472">Membrane</keyword>
<comment type="caution">
    <text evidence="10">The sequence shown here is derived from an EMBL/GenBank/DDBJ whole genome shotgun (WGS) entry which is preliminary data.</text>
</comment>
<dbReference type="EMBL" id="VJZD01000060">
    <property type="protein sequence ID" value="MPY32960.1"/>
    <property type="molecule type" value="Genomic_DNA"/>
</dbReference>
<evidence type="ECO:0000256" key="8">
    <source>
        <dbReference type="SAM" id="Phobius"/>
    </source>
</evidence>
<organism evidence="10 11">
    <name type="scientific">Streptomyces adustus</name>
    <dbReference type="NCBI Taxonomy" id="1609272"/>
    <lineage>
        <taxon>Bacteria</taxon>
        <taxon>Bacillati</taxon>
        <taxon>Actinomycetota</taxon>
        <taxon>Actinomycetes</taxon>
        <taxon>Kitasatosporales</taxon>
        <taxon>Streptomycetaceae</taxon>
        <taxon>Streptomyces</taxon>
    </lineage>
</organism>
<keyword evidence="3" id="KW-1003">Cell membrane</keyword>
<evidence type="ECO:0000256" key="2">
    <source>
        <dbReference type="ARBA" id="ARBA00007362"/>
    </source>
</evidence>
<evidence type="ECO:0000256" key="4">
    <source>
        <dbReference type="ARBA" id="ARBA00022692"/>
    </source>
</evidence>
<comment type="subcellular location">
    <subcellularLocation>
        <location evidence="1">Cell membrane</location>
        <topology evidence="1">Multi-pass membrane protein</topology>
    </subcellularLocation>
</comment>
<reference evidence="10 11" key="1">
    <citation type="submission" date="2019-07" db="EMBL/GenBank/DDBJ databases">
        <title>New species of Amycolatopsis and Streptomyces.</title>
        <authorList>
            <person name="Duangmal K."/>
            <person name="Teo W.F.A."/>
            <person name="Lipun K."/>
        </authorList>
    </citation>
    <scope>NUCLEOTIDE SEQUENCE [LARGE SCALE GENOMIC DNA]</scope>
    <source>
        <strain evidence="10 11">NBRC 109810</strain>
    </source>
</reference>
<keyword evidence="11" id="KW-1185">Reference proteome</keyword>
<dbReference type="InterPro" id="IPR000620">
    <property type="entry name" value="EamA_dom"/>
</dbReference>
<keyword evidence="4 8" id="KW-0812">Transmembrane</keyword>
<dbReference type="InterPro" id="IPR037185">
    <property type="entry name" value="EmrE-like"/>
</dbReference>
<feature type="domain" description="EamA" evidence="9">
    <location>
        <begin position="51"/>
        <end position="125"/>
    </location>
</feature>
<feature type="region of interest" description="Disordered" evidence="7">
    <location>
        <begin position="134"/>
        <end position="163"/>
    </location>
</feature>
<comment type="similarity">
    <text evidence="2">Belongs to the EamA transporter family.</text>
</comment>
<gene>
    <name evidence="10" type="ORF">FNH09_17330</name>
</gene>
<dbReference type="OrthoDB" id="3182968at2"/>
<accession>A0A5N8VCH0</accession>
<evidence type="ECO:0000259" key="9">
    <source>
        <dbReference type="Pfam" id="PF00892"/>
    </source>
</evidence>
<proteinExistence type="inferred from homology"/>
<evidence type="ECO:0000313" key="11">
    <source>
        <dbReference type="Proteomes" id="UP000325849"/>
    </source>
</evidence>
<evidence type="ECO:0000313" key="10">
    <source>
        <dbReference type="EMBL" id="MPY32960.1"/>
    </source>
</evidence>
<dbReference type="PANTHER" id="PTHR42920">
    <property type="entry name" value="OS03G0707200 PROTEIN-RELATED"/>
    <property type="match status" value="1"/>
</dbReference>
<feature type="transmembrane region" description="Helical" evidence="8">
    <location>
        <begin position="84"/>
        <end position="103"/>
    </location>
</feature>
<feature type="transmembrane region" description="Helical" evidence="8">
    <location>
        <begin position="54"/>
        <end position="72"/>
    </location>
</feature>
<dbReference type="Pfam" id="PF00892">
    <property type="entry name" value="EamA"/>
    <property type="match status" value="1"/>
</dbReference>
<evidence type="ECO:0000256" key="5">
    <source>
        <dbReference type="ARBA" id="ARBA00022989"/>
    </source>
</evidence>
<evidence type="ECO:0000256" key="3">
    <source>
        <dbReference type="ARBA" id="ARBA00022475"/>
    </source>
</evidence>
<dbReference type="Proteomes" id="UP000325849">
    <property type="component" value="Unassembled WGS sequence"/>
</dbReference>
<protein>
    <submittedName>
        <fullName evidence="10">DMT family transporter</fullName>
    </submittedName>
</protein>
<keyword evidence="5 8" id="KW-1133">Transmembrane helix</keyword>
<sequence length="173" mass="18422">MRRLYHPADPRHRCLGVRARPLRSGLRADGVRGGERDVRRAAGGLDLIPPDRTSWYGVLWTAVLATAAALVVQTWAQTRLSPERAAVIMTLEPVFAAAFRLFAGQTMSVRQTAGCALVLLAMFVVDLPGRGARSDVETAATSRPDPGPGPDPGPDLGPDLGLDPERASFVASS</sequence>
<dbReference type="InterPro" id="IPR051258">
    <property type="entry name" value="Diverse_Substrate_Transporter"/>
</dbReference>
<evidence type="ECO:0000256" key="7">
    <source>
        <dbReference type="SAM" id="MobiDB-lite"/>
    </source>
</evidence>
<dbReference type="GO" id="GO:0005886">
    <property type="term" value="C:plasma membrane"/>
    <property type="evidence" value="ECO:0007669"/>
    <property type="project" value="UniProtKB-SubCell"/>
</dbReference>
<evidence type="ECO:0000256" key="6">
    <source>
        <dbReference type="ARBA" id="ARBA00023136"/>
    </source>
</evidence>
<dbReference type="PANTHER" id="PTHR42920:SF5">
    <property type="entry name" value="EAMA DOMAIN-CONTAINING PROTEIN"/>
    <property type="match status" value="1"/>
</dbReference>